<dbReference type="GO" id="GO:0004418">
    <property type="term" value="F:hydroxymethylbilane synthase activity"/>
    <property type="evidence" value="ECO:0007669"/>
    <property type="project" value="UniProtKB-UniRule"/>
</dbReference>
<dbReference type="GO" id="GO:0005737">
    <property type="term" value="C:cytoplasm"/>
    <property type="evidence" value="ECO:0007669"/>
    <property type="project" value="UniProtKB-UniRule"/>
</dbReference>
<dbReference type="AlphaFoldDB" id="A0A5B9PEN0"/>
<comment type="function">
    <text evidence="1 8">Tetrapolymerization of the monopyrrole PBG into the hydroxymethylbilane pre-uroporphyrinogen in several discrete steps.</text>
</comment>
<sequence>MSSTPQTIRLGTRGSKLAMWQSNWVKAELEKLGNVVELIQIKTQGDVQTGPLAQIGGQGLFTKQLQVALDAKEIDLAVHSLKDLPTEDADGLSITAIPPRETTEDAICGPVGSTLNSLESLPQKAIVGTGSVRRAAQILNLRPDLDIRDIRGNVDTRLAKLDSGEFDVIVLAAAGLTRLGLADRISFRFDRNVLLPAVGQGALGLETRADDEATVAAVAKLNHPESFSSALAERAMLRRLFAGCLAPVGARCDITGTTLTLTGVVLSRDGKIRTEASDSAPLNDYELLGISVAEKLIAAGADKLLAAAKSEP</sequence>
<comment type="similarity">
    <text evidence="3 8">Belongs to the HMBS family.</text>
</comment>
<dbReference type="PANTHER" id="PTHR11557">
    <property type="entry name" value="PORPHOBILINOGEN DEAMINASE"/>
    <property type="match status" value="1"/>
</dbReference>
<dbReference type="InterPro" id="IPR022417">
    <property type="entry name" value="Porphobilin_deaminase_N"/>
</dbReference>
<dbReference type="RefSeq" id="WP_075086231.1">
    <property type="nucleotide sequence ID" value="NZ_CP042912.1"/>
</dbReference>
<protein>
    <recommendedName>
        <fullName evidence="8">Porphobilinogen deaminase</fullName>
        <shortName evidence="8">PBG</shortName>
        <ecNumber evidence="8">2.5.1.61</ecNumber>
    </recommendedName>
    <alternativeName>
        <fullName evidence="8">Hydroxymethylbilane synthase</fullName>
        <shortName evidence="8">HMBS</shortName>
    </alternativeName>
    <alternativeName>
        <fullName evidence="8">Pre-uroporphyrinogen synthase</fullName>
    </alternativeName>
</protein>
<evidence type="ECO:0000256" key="5">
    <source>
        <dbReference type="ARBA" id="ARBA00022679"/>
    </source>
</evidence>
<dbReference type="InterPro" id="IPR000860">
    <property type="entry name" value="HemC"/>
</dbReference>
<dbReference type="Proteomes" id="UP000322214">
    <property type="component" value="Chromosome"/>
</dbReference>
<dbReference type="SUPFAM" id="SSF54782">
    <property type="entry name" value="Porphobilinogen deaminase (hydroxymethylbilane synthase), C-terminal domain"/>
    <property type="match status" value="1"/>
</dbReference>
<dbReference type="SUPFAM" id="SSF53850">
    <property type="entry name" value="Periplasmic binding protein-like II"/>
    <property type="match status" value="1"/>
</dbReference>
<dbReference type="STRING" id="980251.GCA_001642875_04396"/>
<feature type="domain" description="Porphobilinogen deaminase C-terminal" evidence="10">
    <location>
        <begin position="230"/>
        <end position="297"/>
    </location>
</feature>
<dbReference type="InterPro" id="IPR036803">
    <property type="entry name" value="Porphobilinogen_deaminase_C_sf"/>
</dbReference>
<dbReference type="KEGG" id="mff:MFFC18_35560"/>
<comment type="pathway">
    <text evidence="2">Porphyrin-containing compound metabolism; protoporphyrin-IX biosynthesis; coproporphyrinogen-III from 5-aminolevulinate: step 2/4.</text>
</comment>
<dbReference type="NCBIfam" id="TIGR00212">
    <property type="entry name" value="hemC"/>
    <property type="match status" value="1"/>
</dbReference>
<comment type="cofactor">
    <cofactor evidence="8">
        <name>dipyrromethane</name>
        <dbReference type="ChEBI" id="CHEBI:60342"/>
    </cofactor>
    <text evidence="8">Binds 1 dipyrromethane group covalently.</text>
</comment>
<feature type="domain" description="Porphobilinogen deaminase N-terminal" evidence="9">
    <location>
        <begin position="8"/>
        <end position="214"/>
    </location>
</feature>
<dbReference type="EMBL" id="CP042912">
    <property type="protein sequence ID" value="QEG23655.1"/>
    <property type="molecule type" value="Genomic_DNA"/>
</dbReference>
<dbReference type="PIRSF" id="PIRSF001438">
    <property type="entry name" value="4pyrrol_synth_OHMeBilane_synth"/>
    <property type="match status" value="1"/>
</dbReference>
<name>A0A5B9PEN0_9BACT</name>
<dbReference type="OrthoDB" id="9810298at2"/>
<proteinExistence type="inferred from homology"/>
<dbReference type="Pfam" id="PF01379">
    <property type="entry name" value="Porphobil_deam"/>
    <property type="match status" value="1"/>
</dbReference>
<dbReference type="EC" id="2.5.1.61" evidence="8"/>
<dbReference type="InterPro" id="IPR022419">
    <property type="entry name" value="Porphobilin_deaminase_cofac_BS"/>
</dbReference>
<keyword evidence="5 8" id="KW-0808">Transferase</keyword>
<keyword evidence="12" id="KW-1185">Reference proteome</keyword>
<evidence type="ECO:0000256" key="4">
    <source>
        <dbReference type="ARBA" id="ARBA00011245"/>
    </source>
</evidence>
<evidence type="ECO:0000256" key="3">
    <source>
        <dbReference type="ARBA" id="ARBA00005638"/>
    </source>
</evidence>
<evidence type="ECO:0000256" key="8">
    <source>
        <dbReference type="HAMAP-Rule" id="MF_00260"/>
    </source>
</evidence>
<evidence type="ECO:0000259" key="9">
    <source>
        <dbReference type="Pfam" id="PF01379"/>
    </source>
</evidence>
<feature type="modified residue" description="S-(dipyrrolylmethanemethyl)cysteine" evidence="8">
    <location>
        <position position="244"/>
    </location>
</feature>
<dbReference type="PROSITE" id="PS00533">
    <property type="entry name" value="PORPHOBILINOGEN_DEAM"/>
    <property type="match status" value="1"/>
</dbReference>
<dbReference type="PANTHER" id="PTHR11557:SF0">
    <property type="entry name" value="PORPHOBILINOGEN DEAMINASE"/>
    <property type="match status" value="1"/>
</dbReference>
<evidence type="ECO:0000256" key="1">
    <source>
        <dbReference type="ARBA" id="ARBA00002869"/>
    </source>
</evidence>
<dbReference type="HAMAP" id="MF_00260">
    <property type="entry name" value="Porphobil_deam"/>
    <property type="match status" value="1"/>
</dbReference>
<evidence type="ECO:0000256" key="2">
    <source>
        <dbReference type="ARBA" id="ARBA00004735"/>
    </source>
</evidence>
<evidence type="ECO:0000256" key="6">
    <source>
        <dbReference type="ARBA" id="ARBA00023244"/>
    </source>
</evidence>
<reference evidence="11 12" key="1">
    <citation type="submission" date="2019-08" db="EMBL/GenBank/DDBJ databases">
        <title>Deep-cultivation of Planctomycetes and their phenomic and genomic characterization uncovers novel biology.</title>
        <authorList>
            <person name="Wiegand S."/>
            <person name="Jogler M."/>
            <person name="Boedeker C."/>
            <person name="Pinto D."/>
            <person name="Vollmers J."/>
            <person name="Rivas-Marin E."/>
            <person name="Kohn T."/>
            <person name="Peeters S.H."/>
            <person name="Heuer A."/>
            <person name="Rast P."/>
            <person name="Oberbeckmann S."/>
            <person name="Bunk B."/>
            <person name="Jeske O."/>
            <person name="Meyerdierks A."/>
            <person name="Storesund J.E."/>
            <person name="Kallscheuer N."/>
            <person name="Luecker S."/>
            <person name="Lage O.M."/>
            <person name="Pohl T."/>
            <person name="Merkel B.J."/>
            <person name="Hornburger P."/>
            <person name="Mueller R.-W."/>
            <person name="Bruemmer F."/>
            <person name="Labrenz M."/>
            <person name="Spormann A.M."/>
            <person name="Op den Camp H."/>
            <person name="Overmann J."/>
            <person name="Amann R."/>
            <person name="Jetten M.S.M."/>
            <person name="Mascher T."/>
            <person name="Medema M.H."/>
            <person name="Devos D.P."/>
            <person name="Kaster A.-K."/>
            <person name="Ovreas L."/>
            <person name="Rohde M."/>
            <person name="Galperin M.Y."/>
            <person name="Jogler C."/>
        </authorList>
    </citation>
    <scope>NUCLEOTIDE SEQUENCE [LARGE SCALE GENOMIC DNA]</scope>
    <source>
        <strain evidence="11 12">FC18</strain>
    </source>
</reference>
<comment type="miscellaneous">
    <text evidence="8">The porphobilinogen subunits are added to the dipyrromethane group.</text>
</comment>
<keyword evidence="6 8" id="KW-0627">Porphyrin biosynthesis</keyword>
<accession>A0A5B9PEN0</accession>
<dbReference type="Gene3D" id="3.30.160.40">
    <property type="entry name" value="Porphobilinogen deaminase, C-terminal domain"/>
    <property type="match status" value="1"/>
</dbReference>
<comment type="catalytic activity">
    <reaction evidence="7 8">
        <text>4 porphobilinogen + H2O = hydroxymethylbilane + 4 NH4(+)</text>
        <dbReference type="Rhea" id="RHEA:13185"/>
        <dbReference type="ChEBI" id="CHEBI:15377"/>
        <dbReference type="ChEBI" id="CHEBI:28938"/>
        <dbReference type="ChEBI" id="CHEBI:57845"/>
        <dbReference type="ChEBI" id="CHEBI:58126"/>
        <dbReference type="EC" id="2.5.1.61"/>
    </reaction>
</comment>
<dbReference type="FunFam" id="3.40.190.10:FF:000005">
    <property type="entry name" value="Porphobilinogen deaminase"/>
    <property type="match status" value="1"/>
</dbReference>
<organism evidence="11 12">
    <name type="scientific">Mariniblastus fucicola</name>
    <dbReference type="NCBI Taxonomy" id="980251"/>
    <lineage>
        <taxon>Bacteria</taxon>
        <taxon>Pseudomonadati</taxon>
        <taxon>Planctomycetota</taxon>
        <taxon>Planctomycetia</taxon>
        <taxon>Pirellulales</taxon>
        <taxon>Pirellulaceae</taxon>
        <taxon>Mariniblastus</taxon>
    </lineage>
</organism>
<gene>
    <name evidence="8 11" type="primary">hemC</name>
    <name evidence="11" type="ORF">MFFC18_35560</name>
</gene>
<dbReference type="Pfam" id="PF03900">
    <property type="entry name" value="Porphobil_deamC"/>
    <property type="match status" value="1"/>
</dbReference>
<dbReference type="Gene3D" id="3.40.190.10">
    <property type="entry name" value="Periplasmic binding protein-like II"/>
    <property type="match status" value="2"/>
</dbReference>
<dbReference type="GO" id="GO:0006782">
    <property type="term" value="P:protoporphyrinogen IX biosynthetic process"/>
    <property type="evidence" value="ECO:0007669"/>
    <property type="project" value="UniProtKB-UniRule"/>
</dbReference>
<dbReference type="InterPro" id="IPR022418">
    <property type="entry name" value="Porphobilinogen_deaminase_C"/>
</dbReference>
<evidence type="ECO:0000259" key="10">
    <source>
        <dbReference type="Pfam" id="PF03900"/>
    </source>
</evidence>
<dbReference type="PRINTS" id="PR00151">
    <property type="entry name" value="PORPHBDMNASE"/>
</dbReference>
<evidence type="ECO:0000256" key="7">
    <source>
        <dbReference type="ARBA" id="ARBA00048169"/>
    </source>
</evidence>
<comment type="subunit">
    <text evidence="4 8">Monomer.</text>
</comment>
<evidence type="ECO:0000313" key="12">
    <source>
        <dbReference type="Proteomes" id="UP000322214"/>
    </source>
</evidence>
<evidence type="ECO:0000313" key="11">
    <source>
        <dbReference type="EMBL" id="QEG23655.1"/>
    </source>
</evidence>